<comment type="caution">
    <text evidence="6">The sequence shown here is derived from an EMBL/GenBank/DDBJ whole genome shotgun (WGS) entry which is preliminary data.</text>
</comment>
<keyword evidence="7" id="KW-1185">Reference proteome</keyword>
<dbReference type="SUPFAM" id="SSF53271">
    <property type="entry name" value="PRTase-like"/>
    <property type="match status" value="1"/>
</dbReference>
<comment type="similarity">
    <text evidence="1 4">Belongs to the purine/pyrimidine phosphoribosyltransferase family. PyrR subfamily.</text>
</comment>
<keyword evidence="4 6" id="KW-0328">Glycosyltransferase</keyword>
<feature type="domain" description="Phosphoribosyltransferase" evidence="5">
    <location>
        <begin position="5"/>
        <end position="153"/>
    </location>
</feature>
<name>A0A194AJU8_9BACT</name>
<evidence type="ECO:0000256" key="4">
    <source>
        <dbReference type="HAMAP-Rule" id="MF_01219"/>
    </source>
</evidence>
<comment type="catalytic activity">
    <reaction evidence="4">
        <text>UMP + diphosphate = 5-phospho-alpha-D-ribose 1-diphosphate + uracil</text>
        <dbReference type="Rhea" id="RHEA:13017"/>
        <dbReference type="ChEBI" id="CHEBI:17568"/>
        <dbReference type="ChEBI" id="CHEBI:33019"/>
        <dbReference type="ChEBI" id="CHEBI:57865"/>
        <dbReference type="ChEBI" id="CHEBI:58017"/>
        <dbReference type="EC" id="2.4.2.9"/>
    </reaction>
</comment>
<evidence type="ECO:0000313" key="7">
    <source>
        <dbReference type="Proteomes" id="UP000095200"/>
    </source>
</evidence>
<dbReference type="Proteomes" id="UP000095200">
    <property type="component" value="Unassembled WGS sequence"/>
</dbReference>
<dbReference type="FunFam" id="3.40.50.2020:FF:000020">
    <property type="entry name" value="Bifunctional protein PyrR"/>
    <property type="match status" value="1"/>
</dbReference>
<dbReference type="InterPro" id="IPR023050">
    <property type="entry name" value="PyrR"/>
</dbReference>
<keyword evidence="2 4" id="KW-0805">Transcription regulation</keyword>
<dbReference type="InterPro" id="IPR029057">
    <property type="entry name" value="PRTase-like"/>
</dbReference>
<dbReference type="InterPro" id="IPR000836">
    <property type="entry name" value="PRTase_dom"/>
</dbReference>
<comment type="function">
    <text evidence="4">Also displays a weak uracil phosphoribosyltransferase activity which is not physiologically significant.</text>
</comment>
<dbReference type="Gene3D" id="3.40.50.2020">
    <property type="match status" value="1"/>
</dbReference>
<dbReference type="STRING" id="1592317.DPF_2054"/>
<keyword evidence="3 4" id="KW-0804">Transcription</keyword>
<dbReference type="GO" id="GO:0004845">
    <property type="term" value="F:uracil phosphoribosyltransferase activity"/>
    <property type="evidence" value="ECO:0007669"/>
    <property type="project" value="UniProtKB-UniRule"/>
</dbReference>
<keyword evidence="4 6" id="KW-0808">Transferase</keyword>
<evidence type="ECO:0000256" key="2">
    <source>
        <dbReference type="ARBA" id="ARBA00023015"/>
    </source>
</evidence>
<dbReference type="EMBL" id="BDFE01000017">
    <property type="protein sequence ID" value="GAU09331.1"/>
    <property type="molecule type" value="Genomic_DNA"/>
</dbReference>
<evidence type="ECO:0000256" key="1">
    <source>
        <dbReference type="ARBA" id="ARBA00005565"/>
    </source>
</evidence>
<comment type="function">
    <text evidence="4">Regulates the transcription of the pyrimidine nucleotide (pyr) operon in response to exogenous pyrimidines.</text>
</comment>
<evidence type="ECO:0000259" key="5">
    <source>
        <dbReference type="Pfam" id="PF00156"/>
    </source>
</evidence>
<dbReference type="NCBIfam" id="NF003549">
    <property type="entry name" value="PRK05205.1-5"/>
    <property type="match status" value="1"/>
</dbReference>
<sequence length="180" mass="20103">MAIEKQIVTEQEMQRTIERLACEVLERMGDGNDLVLVGIQRRGVELADRLRGIMVAKTGTPFTMGKLDINLYRDDWTSRSGVPSINSTHLPVSIKDRNILLVDDVLFTGRTIRAALEAILDFGRPRSVRLLVLVDRGNRELPIQADFVGKKIQTGLDEQVDVRVREVDGQDKVVLLAPGS</sequence>
<dbReference type="CDD" id="cd06223">
    <property type="entry name" value="PRTases_typeI"/>
    <property type="match status" value="1"/>
</dbReference>
<gene>
    <name evidence="4" type="primary">pyrR</name>
    <name evidence="6" type="ORF">DPF_2054</name>
</gene>
<proteinExistence type="inferred from homology"/>
<protein>
    <recommendedName>
        <fullName evidence="4">Bifunctional protein PyrR</fullName>
    </recommendedName>
    <domain>
        <recommendedName>
            <fullName evidence="4">Pyrimidine operon regulatory protein</fullName>
        </recommendedName>
    </domain>
    <domain>
        <recommendedName>
            <fullName evidence="4">Uracil phosphoribosyltransferase</fullName>
            <shortName evidence="4">UPRTase</shortName>
            <ecNumber evidence="4">2.4.2.9</ecNumber>
        </recommendedName>
    </domain>
</protein>
<dbReference type="OrthoDB" id="9802227at2"/>
<dbReference type="PANTHER" id="PTHR11608">
    <property type="entry name" value="BIFUNCTIONAL PROTEIN PYRR"/>
    <property type="match status" value="1"/>
</dbReference>
<dbReference type="Pfam" id="PF00156">
    <property type="entry name" value="Pribosyltran"/>
    <property type="match status" value="1"/>
</dbReference>
<organism evidence="6 7">
    <name type="scientific">Desulfoplanes formicivorans</name>
    <dbReference type="NCBI Taxonomy" id="1592317"/>
    <lineage>
        <taxon>Bacteria</taxon>
        <taxon>Pseudomonadati</taxon>
        <taxon>Thermodesulfobacteriota</taxon>
        <taxon>Desulfovibrionia</taxon>
        <taxon>Desulfovibrionales</taxon>
        <taxon>Desulfoplanaceae</taxon>
        <taxon>Desulfoplanes</taxon>
    </lineage>
</organism>
<reference evidence="7" key="1">
    <citation type="submission" date="2016-06" db="EMBL/GenBank/DDBJ databases">
        <title>Draft genome sequence of Desulfoplanes formicivorans strain Pf12B.</title>
        <authorList>
            <person name="Watanabe M."/>
            <person name="Kojima H."/>
            <person name="Fukui M."/>
        </authorList>
    </citation>
    <scope>NUCLEOTIDE SEQUENCE [LARGE SCALE GENOMIC DNA]</scope>
    <source>
        <strain evidence="7">Pf12B</strain>
    </source>
</reference>
<dbReference type="InterPro" id="IPR050137">
    <property type="entry name" value="PyrR_bifunctional"/>
</dbReference>
<dbReference type="AlphaFoldDB" id="A0A194AJU8"/>
<evidence type="ECO:0000256" key="3">
    <source>
        <dbReference type="ARBA" id="ARBA00023163"/>
    </source>
</evidence>
<dbReference type="HAMAP" id="MF_01219">
    <property type="entry name" value="PyrR"/>
    <property type="match status" value="1"/>
</dbReference>
<dbReference type="EC" id="2.4.2.9" evidence="4"/>
<feature type="short sequence motif" description="PRPP-binding" evidence="4">
    <location>
        <begin position="99"/>
        <end position="111"/>
    </location>
</feature>
<evidence type="ECO:0000313" key="6">
    <source>
        <dbReference type="EMBL" id="GAU09331.1"/>
    </source>
</evidence>
<dbReference type="RefSeq" id="WP_069859576.1">
    <property type="nucleotide sequence ID" value="NZ_BDFE01000017.1"/>
</dbReference>
<accession>A0A194AJU8</accession>
<dbReference type="PANTHER" id="PTHR11608:SF0">
    <property type="entry name" value="BIFUNCTIONAL PROTEIN PYRR"/>
    <property type="match status" value="1"/>
</dbReference>
<dbReference type="GO" id="GO:0006355">
    <property type="term" value="P:regulation of DNA-templated transcription"/>
    <property type="evidence" value="ECO:0007669"/>
    <property type="project" value="UniProtKB-UniRule"/>
</dbReference>